<organism evidence="2 3">
    <name type="scientific">Pseudobacteriovorax antillogorgiicola</name>
    <dbReference type="NCBI Taxonomy" id="1513793"/>
    <lineage>
        <taxon>Bacteria</taxon>
        <taxon>Pseudomonadati</taxon>
        <taxon>Bdellovibrionota</taxon>
        <taxon>Oligoflexia</taxon>
        <taxon>Oligoflexales</taxon>
        <taxon>Pseudobacteriovoracaceae</taxon>
        <taxon>Pseudobacteriovorax</taxon>
    </lineage>
</organism>
<dbReference type="Proteomes" id="UP000192907">
    <property type="component" value="Unassembled WGS sequence"/>
</dbReference>
<dbReference type="EMBL" id="FWZT01000016">
    <property type="protein sequence ID" value="SMF53315.1"/>
    <property type="molecule type" value="Genomic_DNA"/>
</dbReference>
<reference evidence="3" key="1">
    <citation type="submission" date="2017-04" db="EMBL/GenBank/DDBJ databases">
        <authorList>
            <person name="Varghese N."/>
            <person name="Submissions S."/>
        </authorList>
    </citation>
    <scope>NUCLEOTIDE SEQUENCE [LARGE SCALE GENOMIC DNA]</scope>
    <source>
        <strain evidence="3">RKEM611</strain>
    </source>
</reference>
<sequence length="143" mass="14942">MVRQFLMIAPFFIMITLTYSCLEPTGDEGSAIGKNTGDEDTEGDSTEDDSESGIVAVTFADVSDAITQGCVEGCHVTGGVVTPVLETEADWKAESADGVSNGESSLATLQPEAATPMPPVGASQTILPEDKANLIKWIEDGMP</sequence>
<evidence type="ECO:0008006" key="4">
    <source>
        <dbReference type="Google" id="ProtNLM"/>
    </source>
</evidence>
<dbReference type="RefSeq" id="WP_132321688.1">
    <property type="nucleotide sequence ID" value="NZ_FWZT01000016.1"/>
</dbReference>
<evidence type="ECO:0000256" key="1">
    <source>
        <dbReference type="SAM" id="MobiDB-lite"/>
    </source>
</evidence>
<proteinExistence type="predicted"/>
<feature type="region of interest" description="Disordered" evidence="1">
    <location>
        <begin position="92"/>
        <end position="124"/>
    </location>
</feature>
<accession>A0A1Y6CBM3</accession>
<evidence type="ECO:0000313" key="3">
    <source>
        <dbReference type="Proteomes" id="UP000192907"/>
    </source>
</evidence>
<evidence type="ECO:0000313" key="2">
    <source>
        <dbReference type="EMBL" id="SMF53315.1"/>
    </source>
</evidence>
<keyword evidence="3" id="KW-1185">Reference proteome</keyword>
<dbReference type="AlphaFoldDB" id="A0A1Y6CBM3"/>
<gene>
    <name evidence="2" type="ORF">SAMN06296036_116116</name>
</gene>
<dbReference type="PROSITE" id="PS51257">
    <property type="entry name" value="PROKAR_LIPOPROTEIN"/>
    <property type="match status" value="1"/>
</dbReference>
<name>A0A1Y6CBM3_9BACT</name>
<protein>
    <recommendedName>
        <fullName evidence="4">Cytochrome c domain-containing protein</fullName>
    </recommendedName>
</protein>
<feature type="compositionally biased region" description="Acidic residues" evidence="1">
    <location>
        <begin position="38"/>
        <end position="51"/>
    </location>
</feature>
<feature type="region of interest" description="Disordered" evidence="1">
    <location>
        <begin position="30"/>
        <end position="53"/>
    </location>
</feature>